<gene>
    <name evidence="2" type="ORF">HPLM_LOCUS1769</name>
</gene>
<keyword evidence="3" id="KW-1185">Reference proteome</keyword>
<protein>
    <submittedName>
        <fullName evidence="4">Secreted protein</fullName>
    </submittedName>
</protein>
<evidence type="ECO:0000313" key="2">
    <source>
        <dbReference type="EMBL" id="VDO11237.1"/>
    </source>
</evidence>
<sequence length="83" mass="9223">MRWASLQDAVSMTLTSIHCNGRRNRDCLVERVGAICAGGFVVFLPTLSGAALLRIPIQSERVAFDASAYSHHHPKCARQEWLQ</sequence>
<name>A0A0N4VWV1_HAEPC</name>
<evidence type="ECO:0000313" key="3">
    <source>
        <dbReference type="Proteomes" id="UP000268014"/>
    </source>
</evidence>
<reference evidence="4" key="1">
    <citation type="submission" date="2017-02" db="UniProtKB">
        <authorList>
            <consortium name="WormBaseParasite"/>
        </authorList>
    </citation>
    <scope>IDENTIFICATION</scope>
</reference>
<organism evidence="4">
    <name type="scientific">Haemonchus placei</name>
    <name type="common">Barber's pole worm</name>
    <dbReference type="NCBI Taxonomy" id="6290"/>
    <lineage>
        <taxon>Eukaryota</taxon>
        <taxon>Metazoa</taxon>
        <taxon>Ecdysozoa</taxon>
        <taxon>Nematoda</taxon>
        <taxon>Chromadorea</taxon>
        <taxon>Rhabditida</taxon>
        <taxon>Rhabditina</taxon>
        <taxon>Rhabditomorpha</taxon>
        <taxon>Strongyloidea</taxon>
        <taxon>Trichostrongylidae</taxon>
        <taxon>Haemonchus</taxon>
    </lineage>
</organism>
<dbReference type="Proteomes" id="UP000268014">
    <property type="component" value="Unassembled WGS sequence"/>
</dbReference>
<dbReference type="EMBL" id="UZAF01002679">
    <property type="protein sequence ID" value="VDO11237.1"/>
    <property type="molecule type" value="Genomic_DNA"/>
</dbReference>
<dbReference type="AlphaFoldDB" id="A0A0N4VWV1"/>
<keyword evidence="1" id="KW-1133">Transmembrane helix</keyword>
<evidence type="ECO:0000256" key="1">
    <source>
        <dbReference type="SAM" id="Phobius"/>
    </source>
</evidence>
<dbReference type="WBParaSite" id="HPLM_0000177101-mRNA-1">
    <property type="protein sequence ID" value="HPLM_0000177101-mRNA-1"/>
    <property type="gene ID" value="HPLM_0000177101"/>
</dbReference>
<accession>A0A0N4VWV1</accession>
<keyword evidence="1" id="KW-0472">Membrane</keyword>
<keyword evidence="1" id="KW-0812">Transmembrane</keyword>
<proteinExistence type="predicted"/>
<feature type="transmembrane region" description="Helical" evidence="1">
    <location>
        <begin position="32"/>
        <end position="53"/>
    </location>
</feature>
<evidence type="ECO:0000313" key="4">
    <source>
        <dbReference type="WBParaSite" id="HPLM_0000177101-mRNA-1"/>
    </source>
</evidence>
<reference evidence="2 3" key="2">
    <citation type="submission" date="2018-11" db="EMBL/GenBank/DDBJ databases">
        <authorList>
            <consortium name="Pathogen Informatics"/>
        </authorList>
    </citation>
    <scope>NUCLEOTIDE SEQUENCE [LARGE SCALE GENOMIC DNA]</scope>
    <source>
        <strain evidence="2 3">MHpl1</strain>
    </source>
</reference>